<feature type="domain" description="BESS" evidence="4">
    <location>
        <begin position="201"/>
        <end position="240"/>
    </location>
</feature>
<evidence type="ECO:0000313" key="5">
    <source>
        <dbReference type="EMBL" id="GBP31360.1"/>
    </source>
</evidence>
<feature type="region of interest" description="Disordered" evidence="2">
    <location>
        <begin position="141"/>
        <end position="174"/>
    </location>
</feature>
<evidence type="ECO:0000313" key="6">
    <source>
        <dbReference type="Proteomes" id="UP000299102"/>
    </source>
</evidence>
<dbReference type="GO" id="GO:0003677">
    <property type="term" value="F:DNA binding"/>
    <property type="evidence" value="ECO:0007669"/>
    <property type="project" value="InterPro"/>
</dbReference>
<keyword evidence="6" id="KW-1185">Reference proteome</keyword>
<dbReference type="Proteomes" id="UP000299102">
    <property type="component" value="Unassembled WGS sequence"/>
</dbReference>
<sequence>MSDDMMQFEFEPEKLIEEVKKRPGIWDYHSVEYRDMRHRRKLWTDIVTEMNPKTSKASKGELRVLELQLQKKWKGIRDCFTKYIANPKRTKRPYIYLKQLQFLLKDSELPEHESSDSEYGKKSLRWKRRRVIGLNALNDSMDLSENENDVGSDDNDNGDGDADPDDDDDDDGRSLSRLKSSNDFVFANINNSVNLQKQEAEDCDRLFLLSLLPHLKSVPEQFRLNIKMELMQVLQNANYTAKQEHKLI</sequence>
<evidence type="ECO:0000259" key="3">
    <source>
        <dbReference type="PROSITE" id="PS51029"/>
    </source>
</evidence>
<dbReference type="PANTHER" id="PTHR12243:SF67">
    <property type="entry name" value="COREPRESSOR OF PANGOLIN, ISOFORM A-RELATED"/>
    <property type="match status" value="1"/>
</dbReference>
<feature type="domain" description="MADF" evidence="3">
    <location>
        <begin position="14"/>
        <end position="108"/>
    </location>
</feature>
<dbReference type="InterPro" id="IPR006578">
    <property type="entry name" value="MADF-dom"/>
</dbReference>
<reference evidence="5 6" key="1">
    <citation type="journal article" date="2019" name="Commun. Biol.">
        <title>The bagworm genome reveals a unique fibroin gene that provides high tensile strength.</title>
        <authorList>
            <person name="Kono N."/>
            <person name="Nakamura H."/>
            <person name="Ohtoshi R."/>
            <person name="Tomita M."/>
            <person name="Numata K."/>
            <person name="Arakawa K."/>
        </authorList>
    </citation>
    <scope>NUCLEOTIDE SEQUENCE [LARGE SCALE GENOMIC DNA]</scope>
</reference>
<evidence type="ECO:0008006" key="7">
    <source>
        <dbReference type="Google" id="ProtNLM"/>
    </source>
</evidence>
<accession>A0A4C1UYP1</accession>
<gene>
    <name evidence="5" type="ORF">EVAR_13479_1</name>
</gene>
<dbReference type="OrthoDB" id="7444849at2759"/>
<dbReference type="AlphaFoldDB" id="A0A4C1UYP1"/>
<dbReference type="SMART" id="SM00595">
    <property type="entry name" value="MADF"/>
    <property type="match status" value="1"/>
</dbReference>
<evidence type="ECO:0000256" key="1">
    <source>
        <dbReference type="PROSITE-ProRule" id="PRU00371"/>
    </source>
</evidence>
<evidence type="ECO:0000259" key="4">
    <source>
        <dbReference type="PROSITE" id="PS51031"/>
    </source>
</evidence>
<comment type="subcellular location">
    <subcellularLocation>
        <location evidence="1">Nucleus</location>
    </subcellularLocation>
</comment>
<dbReference type="InterPro" id="IPR039353">
    <property type="entry name" value="TF_Adf1"/>
</dbReference>
<keyword evidence="1" id="KW-0539">Nucleus</keyword>
<protein>
    <recommendedName>
        <fullName evidence="7">BESS domain-containing protein</fullName>
    </recommendedName>
</protein>
<dbReference type="Pfam" id="PF10545">
    <property type="entry name" value="MADF_DNA_bdg"/>
    <property type="match status" value="1"/>
</dbReference>
<comment type="caution">
    <text evidence="5">The sequence shown here is derived from an EMBL/GenBank/DDBJ whole genome shotgun (WGS) entry which is preliminary data.</text>
</comment>
<name>A0A4C1UYP1_EUMVA</name>
<organism evidence="5 6">
    <name type="scientific">Eumeta variegata</name>
    <name type="common">Bagworm moth</name>
    <name type="synonym">Eumeta japonica</name>
    <dbReference type="NCBI Taxonomy" id="151549"/>
    <lineage>
        <taxon>Eukaryota</taxon>
        <taxon>Metazoa</taxon>
        <taxon>Ecdysozoa</taxon>
        <taxon>Arthropoda</taxon>
        <taxon>Hexapoda</taxon>
        <taxon>Insecta</taxon>
        <taxon>Pterygota</taxon>
        <taxon>Neoptera</taxon>
        <taxon>Endopterygota</taxon>
        <taxon>Lepidoptera</taxon>
        <taxon>Glossata</taxon>
        <taxon>Ditrysia</taxon>
        <taxon>Tineoidea</taxon>
        <taxon>Psychidae</taxon>
        <taxon>Oiketicinae</taxon>
        <taxon>Eumeta</taxon>
    </lineage>
</organism>
<dbReference type="EMBL" id="BGZK01000245">
    <property type="protein sequence ID" value="GBP31360.1"/>
    <property type="molecule type" value="Genomic_DNA"/>
</dbReference>
<dbReference type="GO" id="GO:0005634">
    <property type="term" value="C:nucleus"/>
    <property type="evidence" value="ECO:0007669"/>
    <property type="project" value="UniProtKB-SubCell"/>
</dbReference>
<dbReference type="Pfam" id="PF02944">
    <property type="entry name" value="BESS"/>
    <property type="match status" value="1"/>
</dbReference>
<dbReference type="PANTHER" id="PTHR12243">
    <property type="entry name" value="MADF DOMAIN TRANSCRIPTION FACTOR"/>
    <property type="match status" value="1"/>
</dbReference>
<dbReference type="PROSITE" id="PS51031">
    <property type="entry name" value="BESS"/>
    <property type="match status" value="1"/>
</dbReference>
<dbReference type="PROSITE" id="PS51029">
    <property type="entry name" value="MADF"/>
    <property type="match status" value="1"/>
</dbReference>
<evidence type="ECO:0000256" key="2">
    <source>
        <dbReference type="SAM" id="MobiDB-lite"/>
    </source>
</evidence>
<proteinExistence type="predicted"/>
<feature type="compositionally biased region" description="Acidic residues" evidence="2">
    <location>
        <begin position="142"/>
        <end position="171"/>
    </location>
</feature>
<dbReference type="InterPro" id="IPR004210">
    <property type="entry name" value="BESS_motif"/>
</dbReference>